<dbReference type="PANTHER" id="PTHR42305:SF1">
    <property type="entry name" value="MEMBRANE PROTEIN RV1733C-RELATED"/>
    <property type="match status" value="1"/>
</dbReference>
<feature type="region of interest" description="Disordered" evidence="1">
    <location>
        <begin position="1"/>
        <end position="23"/>
    </location>
</feature>
<evidence type="ECO:0000313" key="4">
    <source>
        <dbReference type="Proteomes" id="UP001212821"/>
    </source>
</evidence>
<dbReference type="PANTHER" id="PTHR42305">
    <property type="entry name" value="MEMBRANE PROTEIN RV1733C-RELATED"/>
    <property type="match status" value="1"/>
</dbReference>
<dbReference type="RefSeq" id="WP_270141214.1">
    <property type="nucleotide sequence ID" value="NZ_CP115450.1"/>
</dbReference>
<evidence type="ECO:0000313" key="3">
    <source>
        <dbReference type="EMBL" id="WBP85328.1"/>
    </source>
</evidence>
<dbReference type="Proteomes" id="UP001212821">
    <property type="component" value="Chromosome"/>
</dbReference>
<organism evidence="3 4">
    <name type="scientific">Kitasatospora cathayae</name>
    <dbReference type="NCBI Taxonomy" id="3004092"/>
    <lineage>
        <taxon>Bacteria</taxon>
        <taxon>Bacillati</taxon>
        <taxon>Actinomycetota</taxon>
        <taxon>Actinomycetes</taxon>
        <taxon>Kitasatosporales</taxon>
        <taxon>Streptomycetaceae</taxon>
        <taxon>Kitasatospora</taxon>
    </lineage>
</organism>
<gene>
    <name evidence="3" type="ORF">O1G21_05275</name>
</gene>
<name>A0ABY7PY21_9ACTN</name>
<keyword evidence="2" id="KW-0812">Transmembrane</keyword>
<keyword evidence="2" id="KW-0472">Membrane</keyword>
<sequence>MASTHRPARPDSPPAPPCGHLRRALGRERNPLGRALDRARSRAVVLTALGIALAALLGAGAAVTHLADGWRQAEATAARLHRVDALVQGSVRKAEATVVRGKAVYRADAAWTYPGNQRNTGSIDVPRTTGPGATVGIWVDQSGRPAAAPPSAADLVADAVFLGLFLFGLLGVLASAGLCARLSALDRRADRAWTRSWARLEPVWSGRAPPGNHHG</sequence>
<feature type="transmembrane region" description="Helical" evidence="2">
    <location>
        <begin position="159"/>
        <end position="180"/>
    </location>
</feature>
<evidence type="ECO:0000256" key="1">
    <source>
        <dbReference type="SAM" id="MobiDB-lite"/>
    </source>
</evidence>
<dbReference type="EMBL" id="CP115450">
    <property type="protein sequence ID" value="WBP85328.1"/>
    <property type="molecule type" value="Genomic_DNA"/>
</dbReference>
<evidence type="ECO:0000256" key="2">
    <source>
        <dbReference type="SAM" id="Phobius"/>
    </source>
</evidence>
<feature type="transmembrane region" description="Helical" evidence="2">
    <location>
        <begin position="43"/>
        <end position="63"/>
    </location>
</feature>
<keyword evidence="4" id="KW-1185">Reference proteome</keyword>
<keyword evidence="2" id="KW-1133">Transmembrane helix</keyword>
<accession>A0ABY7PY21</accession>
<reference evidence="4" key="1">
    <citation type="submission" date="2022-12" db="EMBL/GenBank/DDBJ databases">
        <authorList>
            <person name="Mo P."/>
        </authorList>
    </citation>
    <scope>NUCLEOTIDE SEQUENCE [LARGE SCALE GENOMIC DNA]</scope>
    <source>
        <strain evidence="4">HUAS 3-15</strain>
    </source>
</reference>
<dbReference type="InterPro" id="IPR039708">
    <property type="entry name" value="MT1774/Rv1733c-like"/>
</dbReference>
<proteinExistence type="predicted"/>
<protein>
    <submittedName>
        <fullName evidence="3">Uncharacterized protein</fullName>
    </submittedName>
</protein>